<evidence type="ECO:0000313" key="1">
    <source>
        <dbReference type="EMBL" id="CEK89325.1"/>
    </source>
</evidence>
<reference evidence="1" key="1">
    <citation type="submission" date="2014-12" db="EMBL/GenBank/DDBJ databases">
        <title>Insight into the proteome of Arion vulgaris.</title>
        <authorList>
            <person name="Aradska J."/>
            <person name="Bulat T."/>
            <person name="Smidak R."/>
            <person name="Sarate P."/>
            <person name="Gangsoo J."/>
            <person name="Sialana F."/>
            <person name="Bilban M."/>
            <person name="Lubec G."/>
        </authorList>
    </citation>
    <scope>NUCLEOTIDE SEQUENCE</scope>
    <source>
        <tissue evidence="1">Skin</tissue>
    </source>
</reference>
<dbReference type="AlphaFoldDB" id="A0A0B7BB66"/>
<dbReference type="EMBL" id="HACG01042460">
    <property type="protein sequence ID" value="CEK89325.1"/>
    <property type="molecule type" value="Transcribed_RNA"/>
</dbReference>
<accession>A0A0B7BB66</accession>
<organism evidence="1">
    <name type="scientific">Arion vulgaris</name>
    <dbReference type="NCBI Taxonomy" id="1028688"/>
    <lineage>
        <taxon>Eukaryota</taxon>
        <taxon>Metazoa</taxon>
        <taxon>Spiralia</taxon>
        <taxon>Lophotrochozoa</taxon>
        <taxon>Mollusca</taxon>
        <taxon>Gastropoda</taxon>
        <taxon>Heterobranchia</taxon>
        <taxon>Euthyneura</taxon>
        <taxon>Panpulmonata</taxon>
        <taxon>Eupulmonata</taxon>
        <taxon>Stylommatophora</taxon>
        <taxon>Helicina</taxon>
        <taxon>Arionoidea</taxon>
        <taxon>Arionidae</taxon>
        <taxon>Arion</taxon>
    </lineage>
</organism>
<proteinExistence type="predicted"/>
<sequence length="54" mass="6545">AVILYNYLMSDQMFHLLLYDSRLYHLQLTPTALWAQETKVRRVKAKARRVNHDR</sequence>
<feature type="non-terminal residue" evidence="1">
    <location>
        <position position="1"/>
    </location>
</feature>
<name>A0A0B7BB66_9EUPU</name>
<gene>
    <name evidence="1" type="primary">ORF170220</name>
</gene>
<protein>
    <submittedName>
        <fullName evidence="1">Uncharacterized protein</fullName>
    </submittedName>
</protein>